<keyword evidence="2" id="KW-1185">Reference proteome</keyword>
<dbReference type="EMBL" id="JANJQO010002713">
    <property type="protein sequence ID" value="KAJ2966188.1"/>
    <property type="molecule type" value="Genomic_DNA"/>
</dbReference>
<organism evidence="1 2">
    <name type="scientific">Zarea fungicola</name>
    <dbReference type="NCBI Taxonomy" id="93591"/>
    <lineage>
        <taxon>Eukaryota</taxon>
        <taxon>Fungi</taxon>
        <taxon>Dikarya</taxon>
        <taxon>Ascomycota</taxon>
        <taxon>Pezizomycotina</taxon>
        <taxon>Sordariomycetes</taxon>
        <taxon>Hypocreomycetidae</taxon>
        <taxon>Hypocreales</taxon>
        <taxon>Cordycipitaceae</taxon>
        <taxon>Zarea</taxon>
    </lineage>
</organism>
<comment type="caution">
    <text evidence="1">The sequence shown here is derived from an EMBL/GenBank/DDBJ whole genome shotgun (WGS) entry which is preliminary data.</text>
</comment>
<gene>
    <name evidence="1" type="ORF">NQ176_g10266</name>
</gene>
<sequence>MPTMKTIASTKLRNGATMRPADLSDVAAIVSVYMDSFGNEIFSRQIFPRGFQSSLDYWTATVIEEMAEPDAVWLVVAEEEDQTIQGFLKLTRPGAPFLEPGMDGYPPEGYPVVAAEFYAKVMGAHHERMKDTPHWYVDMMGVRRAKQGKGYATSMLNWGIERSKEDGCPLYVDATGDARTFYERLGFVVKGDITIATPQGPAMVYLMLREANT</sequence>
<reference evidence="1" key="1">
    <citation type="submission" date="2022-08" db="EMBL/GenBank/DDBJ databases">
        <title>Genome Sequence of Lecanicillium fungicola.</title>
        <authorList>
            <person name="Buettner E."/>
        </authorList>
    </citation>
    <scope>NUCLEOTIDE SEQUENCE</scope>
    <source>
        <strain evidence="1">Babe33</strain>
    </source>
</reference>
<protein>
    <submittedName>
        <fullName evidence="1">Uncharacterized protein</fullName>
    </submittedName>
</protein>
<proteinExistence type="predicted"/>
<name>A0ACC1MI29_9HYPO</name>
<evidence type="ECO:0000313" key="1">
    <source>
        <dbReference type="EMBL" id="KAJ2966188.1"/>
    </source>
</evidence>
<accession>A0ACC1MI29</accession>
<evidence type="ECO:0000313" key="2">
    <source>
        <dbReference type="Proteomes" id="UP001143910"/>
    </source>
</evidence>
<dbReference type="Proteomes" id="UP001143910">
    <property type="component" value="Unassembled WGS sequence"/>
</dbReference>